<keyword evidence="3" id="KW-1185">Reference proteome</keyword>
<dbReference type="Pfam" id="PF10825">
    <property type="entry name" value="DUF2752"/>
    <property type="match status" value="1"/>
</dbReference>
<proteinExistence type="predicted"/>
<evidence type="ECO:0000256" key="1">
    <source>
        <dbReference type="SAM" id="Phobius"/>
    </source>
</evidence>
<evidence type="ECO:0000313" key="2">
    <source>
        <dbReference type="EMBL" id="GEQ86561.1"/>
    </source>
</evidence>
<dbReference type="InterPro" id="IPR021215">
    <property type="entry name" value="DUF2752"/>
</dbReference>
<dbReference type="OrthoDB" id="9815897at2"/>
<gene>
    <name evidence="2" type="ORF">ULMS_20690</name>
</gene>
<keyword evidence="1" id="KW-0812">Transmembrane</keyword>
<feature type="transmembrane region" description="Helical" evidence="1">
    <location>
        <begin position="69"/>
        <end position="87"/>
    </location>
</feature>
<evidence type="ECO:0000313" key="3">
    <source>
        <dbReference type="Proteomes" id="UP000326994"/>
    </source>
</evidence>
<keyword evidence="1" id="KW-0472">Membrane</keyword>
<dbReference type="Proteomes" id="UP000326994">
    <property type="component" value="Unassembled WGS sequence"/>
</dbReference>
<evidence type="ECO:0008006" key="4">
    <source>
        <dbReference type="Google" id="ProtNLM"/>
    </source>
</evidence>
<name>A0A5J4G2U9_9FLAO</name>
<sequence length="93" mass="10862">MEDFMLPCLNKKLFGLECFGCGFQRATALLFRGEFIDAFKMYPAIYTLLLFGLFVFASMIWNIKYAYKIKIAFAILNGVIILVSYFYKMSFLF</sequence>
<accession>A0A5J4G2U9</accession>
<organism evidence="2 3">
    <name type="scientific">Patiriisocius marinistellae</name>
    <dbReference type="NCBI Taxonomy" id="2494560"/>
    <lineage>
        <taxon>Bacteria</taxon>
        <taxon>Pseudomonadati</taxon>
        <taxon>Bacteroidota</taxon>
        <taxon>Flavobacteriia</taxon>
        <taxon>Flavobacteriales</taxon>
        <taxon>Flavobacteriaceae</taxon>
        <taxon>Patiriisocius</taxon>
    </lineage>
</organism>
<keyword evidence="1" id="KW-1133">Transmembrane helix</keyword>
<reference evidence="2 3" key="1">
    <citation type="submission" date="2019-08" db="EMBL/GenBank/DDBJ databases">
        <title>Ulvibacter marinistellae sp. nov., isolated from a starfish, Patiria pectinifera.</title>
        <authorList>
            <person name="Kawano K."/>
            <person name="Ushijima N."/>
            <person name="Kihara M."/>
            <person name="Itoh H."/>
        </authorList>
    </citation>
    <scope>NUCLEOTIDE SEQUENCE [LARGE SCALE GENOMIC DNA]</scope>
    <source>
        <strain evidence="2 3">KK4</strain>
    </source>
</reference>
<protein>
    <recommendedName>
        <fullName evidence="4">DUF2752 domain-containing protein</fullName>
    </recommendedName>
</protein>
<dbReference type="AlphaFoldDB" id="A0A5J4G2U9"/>
<feature type="transmembrane region" description="Helical" evidence="1">
    <location>
        <begin position="43"/>
        <end position="63"/>
    </location>
</feature>
<comment type="caution">
    <text evidence="2">The sequence shown here is derived from an EMBL/GenBank/DDBJ whole genome shotgun (WGS) entry which is preliminary data.</text>
</comment>
<dbReference type="EMBL" id="BKCF01000003">
    <property type="protein sequence ID" value="GEQ86561.1"/>
    <property type="molecule type" value="Genomic_DNA"/>
</dbReference>